<feature type="transmembrane region" description="Helical" evidence="7">
    <location>
        <begin position="436"/>
        <end position="458"/>
    </location>
</feature>
<feature type="transmembrane region" description="Helical" evidence="7">
    <location>
        <begin position="49"/>
        <end position="70"/>
    </location>
</feature>
<dbReference type="HOGENOM" id="CLU_018808_9_3_11"/>
<feature type="transmembrane region" description="Helical" evidence="7">
    <location>
        <begin position="12"/>
        <end position="29"/>
    </location>
</feature>
<feature type="transmembrane region" description="Helical" evidence="7">
    <location>
        <begin position="240"/>
        <end position="258"/>
    </location>
</feature>
<accession>D9WST7</accession>
<feature type="transmembrane region" description="Helical" evidence="7">
    <location>
        <begin position="478"/>
        <end position="500"/>
    </location>
</feature>
<feature type="transmembrane region" description="Helical" evidence="7">
    <location>
        <begin position="124"/>
        <end position="149"/>
    </location>
</feature>
<dbReference type="Gene3D" id="1.20.1730.10">
    <property type="entry name" value="Sodium/glucose cotransporter"/>
    <property type="match status" value="1"/>
</dbReference>
<evidence type="ECO:0000256" key="2">
    <source>
        <dbReference type="ARBA" id="ARBA00006434"/>
    </source>
</evidence>
<dbReference type="PROSITE" id="PS50283">
    <property type="entry name" value="NA_SOLUT_SYMP_3"/>
    <property type="match status" value="1"/>
</dbReference>
<dbReference type="PANTHER" id="PTHR11819:SF195">
    <property type="entry name" value="SODIUM_GLUCOSE COTRANSPORTER 4"/>
    <property type="match status" value="1"/>
</dbReference>
<proteinExistence type="inferred from homology"/>
<name>D9WST7_9ACTN</name>
<organism evidence="8 9">
    <name type="scientific">Streptomyces himastatinicus ATCC 53653</name>
    <dbReference type="NCBI Taxonomy" id="457427"/>
    <lineage>
        <taxon>Bacteria</taxon>
        <taxon>Bacillati</taxon>
        <taxon>Actinomycetota</taxon>
        <taxon>Actinomycetes</taxon>
        <taxon>Kitasatosporales</taxon>
        <taxon>Streptomycetaceae</taxon>
        <taxon>Streptomyces</taxon>
        <taxon>Streptomyces violaceusniger group</taxon>
    </lineage>
</organism>
<dbReference type="STRING" id="457427.SSOG_03926"/>
<evidence type="ECO:0000256" key="6">
    <source>
        <dbReference type="RuleBase" id="RU362091"/>
    </source>
</evidence>
<sequence>MTGTLSLGAVDWFLLAVYFGAIIAIGLYTKRAVRTTGDFFLAGRSMPAWITGLAFISANLGALEIIGGAANGAQYGAAAVHFYWLGAIPAMVFLGVVMMPFYYSTRVHSVSEYLRRRFNNQTHLLNSVVFAIAQMLLAGVNLFALALIVKLLIGWPLWLSIALSAVFVLAYITLGGLAGAIYGEVLQFFVILAGLIPIVVIGLHTVGGFGGLKDAVQDPTLLHTWQGTAPGHWTNPLGDWIGLAMGEGFVLAFGYWTTNFAEVQRSLAAKDLNSARRTPLIAAFPKMALPLFTVVPGMIALVIIPKLGQPGGPTYNDVIPEMMQRFLPTGVLGIALTGLLAAFMAGMAANISGFNTVFTYDIWKPYVVRDRDDRYYLTAGRYATVAGIAVSVAAAFVASEYNNIQNYIQLLFSFFNSPLFATFLLAMFWKRVTPWAGFWGMLSGTAAAAVAHLSAYHIGWFYPGGEVGPHDTINAQMANFYGALFAFVVDAVVTIAVTFITKPKPESELRGLVWGLPDPDSPDAHEASVRQPWWKSPPVLGCIILALTAALSVWLVVAV</sequence>
<dbReference type="CDD" id="cd11478">
    <property type="entry name" value="SLC5sbd_u2"/>
    <property type="match status" value="1"/>
</dbReference>
<dbReference type="RefSeq" id="WP_009716021.1">
    <property type="nucleotide sequence ID" value="NZ_GG657754.1"/>
</dbReference>
<keyword evidence="4 7" id="KW-1133">Transmembrane helix</keyword>
<evidence type="ECO:0000313" key="8">
    <source>
        <dbReference type="EMBL" id="EFL24212.1"/>
    </source>
</evidence>
<evidence type="ECO:0000313" key="9">
    <source>
        <dbReference type="Proteomes" id="UP000003963"/>
    </source>
</evidence>
<feature type="transmembrane region" description="Helical" evidence="7">
    <location>
        <begin position="379"/>
        <end position="398"/>
    </location>
</feature>
<keyword evidence="9" id="KW-1185">Reference proteome</keyword>
<feature type="transmembrane region" description="Helical" evidence="7">
    <location>
        <begin position="155"/>
        <end position="174"/>
    </location>
</feature>
<comment type="subcellular location">
    <subcellularLocation>
        <location evidence="1">Membrane</location>
        <topology evidence="1">Multi-pass membrane protein</topology>
    </subcellularLocation>
</comment>
<dbReference type="OrthoDB" id="9814523at2"/>
<keyword evidence="5 7" id="KW-0472">Membrane</keyword>
<protein>
    <submittedName>
        <fullName evidence="8">Sodium:solute symporter</fullName>
    </submittedName>
</protein>
<dbReference type="NCBIfam" id="TIGR00813">
    <property type="entry name" value="sss"/>
    <property type="match status" value="1"/>
</dbReference>
<dbReference type="EMBL" id="GG657754">
    <property type="protein sequence ID" value="EFL24212.1"/>
    <property type="molecule type" value="Genomic_DNA"/>
</dbReference>
<dbReference type="AlphaFoldDB" id="D9WST7"/>
<feature type="transmembrane region" description="Helical" evidence="7">
    <location>
        <begin position="410"/>
        <end position="429"/>
    </location>
</feature>
<dbReference type="GO" id="GO:0005886">
    <property type="term" value="C:plasma membrane"/>
    <property type="evidence" value="ECO:0007669"/>
    <property type="project" value="TreeGrafter"/>
</dbReference>
<dbReference type="Proteomes" id="UP000003963">
    <property type="component" value="Unassembled WGS sequence"/>
</dbReference>
<keyword evidence="3 7" id="KW-0812">Transmembrane</keyword>
<evidence type="ECO:0000256" key="1">
    <source>
        <dbReference type="ARBA" id="ARBA00004141"/>
    </source>
</evidence>
<feature type="transmembrane region" description="Helical" evidence="7">
    <location>
        <begin position="279"/>
        <end position="304"/>
    </location>
</feature>
<dbReference type="GO" id="GO:0005412">
    <property type="term" value="F:D-glucose:sodium symporter activity"/>
    <property type="evidence" value="ECO:0007669"/>
    <property type="project" value="TreeGrafter"/>
</dbReference>
<evidence type="ECO:0000256" key="3">
    <source>
        <dbReference type="ARBA" id="ARBA00022692"/>
    </source>
</evidence>
<dbReference type="InterPro" id="IPR001734">
    <property type="entry name" value="Na/solute_symporter"/>
</dbReference>
<dbReference type="PANTHER" id="PTHR11819">
    <property type="entry name" value="SOLUTE CARRIER FAMILY 5"/>
    <property type="match status" value="1"/>
</dbReference>
<feature type="transmembrane region" description="Helical" evidence="7">
    <location>
        <begin position="331"/>
        <end position="358"/>
    </location>
</feature>
<dbReference type="Pfam" id="PF00474">
    <property type="entry name" value="SSF"/>
    <property type="match status" value="1"/>
</dbReference>
<dbReference type="InterPro" id="IPR038377">
    <property type="entry name" value="Na/Glc_symporter_sf"/>
</dbReference>
<evidence type="ECO:0000256" key="4">
    <source>
        <dbReference type="ARBA" id="ARBA00022989"/>
    </source>
</evidence>
<reference evidence="8 9" key="1">
    <citation type="submission" date="2009-02" db="EMBL/GenBank/DDBJ databases">
        <title>Annotation of Streptomyces hygroscopicus strain ATCC 53653.</title>
        <authorList>
            <consortium name="The Broad Institute Genome Sequencing Platform"/>
            <consortium name="Broad Institute Microbial Sequencing Center"/>
            <person name="Fischbach M."/>
            <person name="Godfrey P."/>
            <person name="Ward D."/>
            <person name="Young S."/>
            <person name="Zeng Q."/>
            <person name="Koehrsen M."/>
            <person name="Alvarado L."/>
            <person name="Berlin A.M."/>
            <person name="Bochicchio J."/>
            <person name="Borenstein D."/>
            <person name="Chapman S.B."/>
            <person name="Chen Z."/>
            <person name="Engels R."/>
            <person name="Freedman E."/>
            <person name="Gellesch M."/>
            <person name="Goldberg J."/>
            <person name="Griggs A."/>
            <person name="Gujja S."/>
            <person name="Heilman E.R."/>
            <person name="Heiman D.I."/>
            <person name="Hepburn T.A."/>
            <person name="Howarth C."/>
            <person name="Jen D."/>
            <person name="Larson L."/>
            <person name="Lewis B."/>
            <person name="Mehta T."/>
            <person name="Park D."/>
            <person name="Pearson M."/>
            <person name="Richards J."/>
            <person name="Roberts A."/>
            <person name="Saif S."/>
            <person name="Shea T.D."/>
            <person name="Shenoy N."/>
            <person name="Sisk P."/>
            <person name="Stolte C."/>
            <person name="Sykes S.N."/>
            <person name="Thomson T."/>
            <person name="Walk T."/>
            <person name="White J."/>
            <person name="Yandava C."/>
            <person name="Straight P."/>
            <person name="Clardy J."/>
            <person name="Hung D."/>
            <person name="Kolter R."/>
            <person name="Mekalanos J."/>
            <person name="Walker S."/>
            <person name="Walsh C.T."/>
            <person name="Wieland-Brown L.C."/>
            <person name="Haas B."/>
            <person name="Nusbaum C."/>
            <person name="Birren B."/>
        </authorList>
    </citation>
    <scope>NUCLEOTIDE SEQUENCE [LARGE SCALE GENOMIC DNA]</scope>
    <source>
        <strain evidence="8 9">ATCC 53653</strain>
    </source>
</reference>
<evidence type="ECO:0000256" key="7">
    <source>
        <dbReference type="SAM" id="Phobius"/>
    </source>
</evidence>
<feature type="transmembrane region" description="Helical" evidence="7">
    <location>
        <begin position="82"/>
        <end position="103"/>
    </location>
</feature>
<comment type="similarity">
    <text evidence="2 6">Belongs to the sodium:solute symporter (SSF) (TC 2.A.21) family.</text>
</comment>
<gene>
    <name evidence="8" type="ORF">SSOG_03926</name>
</gene>
<feature type="transmembrane region" description="Helical" evidence="7">
    <location>
        <begin position="186"/>
        <end position="206"/>
    </location>
</feature>
<evidence type="ECO:0000256" key="5">
    <source>
        <dbReference type="ARBA" id="ARBA00023136"/>
    </source>
</evidence>
<feature type="transmembrane region" description="Helical" evidence="7">
    <location>
        <begin position="539"/>
        <end position="557"/>
    </location>
</feature>